<dbReference type="Pfam" id="PF05193">
    <property type="entry name" value="Peptidase_M16_C"/>
    <property type="match status" value="1"/>
</dbReference>
<dbReference type="Pfam" id="PF08367">
    <property type="entry name" value="M16C_assoc"/>
    <property type="match status" value="1"/>
</dbReference>
<sequence length="983" mass="111714">MYYAKTEATMNLDDLKAYKLVKKENLSDIRSTGYLLRHIKTGARVMVIENDDENKVFNIAFRTPPKNSTGVAHILEHSVLCGSRDFPLKDPFVELVKGSLNTFLNAMTYPDKTCYPVASCNDQDFQNLMHVYLDAVFYPNIYKKEEIFRQEGWSYHLEKQKGPLTYNGVVYNEMKGAFSSPDDVLERDIMNSLFPDITYGCESGGDPDNIPELSYEEFLEFHRTYYHPSNSYIYLYGNMDMAAKLDFIDRNYLSAFDSLYVDSEIREQQPFDKMHDLVMEYPVAESESEENNSYLAYSVVTGTAMDTLKCTAFDILDYALLSTPGAPLKKALLDAGIGSDVYGSYEDGIRQTYFDVVAKGADPGRKEEFVSIIRKVLTDTVENGIDPKALEAGINYMEFRYREADFSSYPKGLIYGLDILDNWLYDDEHPFAQVQLIPVFDKLKELKNQGYFENLIQRYLLDNPHGSVLTLNPSRGLTARKAKALEDKLDAYLSSLSEEEKTELVKKTANLEQYQETPEDPEAAKCIPMLKREDIRKEITPFTNEALDIDGSLFLYHEVPTNGIGYLDLMFDLKDLADEKIPYLGLLKSVLGYVDTAHYTYGELTNEINAQTGGIMCGVEVFDHADSVDAFRAFFSVRGKAMYPKTDVLFKMIREIINTSSLKDTKRLHEIIAQVKSRAQSSLVSAGHSTAVLRAASYTSPMAAFQDKMAGIAYYQFIEKLDKEFEERKDDLVKELSHLMQEILRPEYLCVSYTGERDSLMDVQKQVKALKQTLHKEEVSVQHQNMTCVKENEGFTTSGQVQYVAQTGNFRKKGYEYTGALNILKVALSYDYLWTNIRVKGGAYGCMSGFKRSGESFFVSYRDPHLRRTLDVFKGIPEYVRSFKADEREMTKYIIGTISGKDVPRTPKMQGAISRSAWFCGITEEMAQKERDEILKASETDIQELAPLIEAILDNDAVCVVGSEPAIEKEKELFDTVLPLISC</sequence>
<dbReference type="PANTHER" id="PTHR43016">
    <property type="entry name" value="PRESEQUENCE PROTEASE"/>
    <property type="match status" value="1"/>
</dbReference>
<gene>
    <name evidence="3" type="ORF">ERS852394_00085</name>
</gene>
<evidence type="ECO:0000313" key="3">
    <source>
        <dbReference type="EMBL" id="CUN38204.1"/>
    </source>
</evidence>
<dbReference type="Proteomes" id="UP000095409">
    <property type="component" value="Unassembled WGS sequence"/>
</dbReference>
<keyword evidence="1" id="KW-0175">Coiled coil</keyword>
<organism evidence="3 4">
    <name type="scientific">Blautia obeum</name>
    <dbReference type="NCBI Taxonomy" id="40520"/>
    <lineage>
        <taxon>Bacteria</taxon>
        <taxon>Bacillati</taxon>
        <taxon>Bacillota</taxon>
        <taxon>Clostridia</taxon>
        <taxon>Lachnospirales</taxon>
        <taxon>Lachnospiraceae</taxon>
        <taxon>Blautia</taxon>
    </lineage>
</organism>
<dbReference type="InterPro" id="IPR055130">
    <property type="entry name" value="PreP_C"/>
</dbReference>
<dbReference type="Pfam" id="PF00675">
    <property type="entry name" value="Peptidase_M16"/>
    <property type="match status" value="1"/>
</dbReference>
<dbReference type="GO" id="GO:0046872">
    <property type="term" value="F:metal ion binding"/>
    <property type="evidence" value="ECO:0007669"/>
    <property type="project" value="InterPro"/>
</dbReference>
<dbReference type="AlphaFoldDB" id="A0A173WFP2"/>
<feature type="coiled-coil region" evidence="1">
    <location>
        <begin position="482"/>
        <end position="517"/>
    </location>
</feature>
<dbReference type="InterPro" id="IPR011249">
    <property type="entry name" value="Metalloenz_LuxS/M16"/>
</dbReference>
<dbReference type="GO" id="GO:0016485">
    <property type="term" value="P:protein processing"/>
    <property type="evidence" value="ECO:0007669"/>
    <property type="project" value="TreeGrafter"/>
</dbReference>
<dbReference type="SMART" id="SM01264">
    <property type="entry name" value="M16C_associated"/>
    <property type="match status" value="1"/>
</dbReference>
<name>A0A173WFP2_9FIRM</name>
<dbReference type="Pfam" id="PF22516">
    <property type="entry name" value="PreP_C"/>
    <property type="match status" value="1"/>
</dbReference>
<dbReference type="SUPFAM" id="SSF63411">
    <property type="entry name" value="LuxS/MPP-like metallohydrolase"/>
    <property type="match status" value="4"/>
</dbReference>
<dbReference type="PANTHER" id="PTHR43016:SF13">
    <property type="entry name" value="PRESEQUENCE PROTEASE, MITOCHONDRIAL"/>
    <property type="match status" value="1"/>
</dbReference>
<dbReference type="FunFam" id="3.30.830.10:FF:000034">
    <property type="entry name" value="presequence protease 1, chloroplastic/mitochondrial"/>
    <property type="match status" value="1"/>
</dbReference>
<evidence type="ECO:0000259" key="2">
    <source>
        <dbReference type="SMART" id="SM01264"/>
    </source>
</evidence>
<feature type="domain" description="Peptidase M16C associated" evidence="2">
    <location>
        <begin position="471"/>
        <end position="721"/>
    </location>
</feature>
<evidence type="ECO:0000313" key="4">
    <source>
        <dbReference type="Proteomes" id="UP000095409"/>
    </source>
</evidence>
<dbReference type="InterPro" id="IPR013578">
    <property type="entry name" value="Peptidase_M16C_assoc"/>
</dbReference>
<evidence type="ECO:0000256" key="1">
    <source>
        <dbReference type="SAM" id="Coils"/>
    </source>
</evidence>
<dbReference type="GO" id="GO:0004222">
    <property type="term" value="F:metalloendopeptidase activity"/>
    <property type="evidence" value="ECO:0007669"/>
    <property type="project" value="TreeGrafter"/>
</dbReference>
<accession>A0A173WFP2</accession>
<dbReference type="InterPro" id="IPR007863">
    <property type="entry name" value="Peptidase_M16_C"/>
</dbReference>
<protein>
    <submittedName>
        <fullName evidence="3">Peptidase M16C associated</fullName>
    </submittedName>
</protein>
<reference evidence="3 4" key="1">
    <citation type="submission" date="2015-09" db="EMBL/GenBank/DDBJ databases">
        <authorList>
            <consortium name="Pathogen Informatics"/>
        </authorList>
    </citation>
    <scope>NUCLEOTIDE SEQUENCE [LARGE SCALE GENOMIC DNA]</scope>
    <source>
        <strain evidence="3 4">2789STDY5608837</strain>
    </source>
</reference>
<dbReference type="EMBL" id="CYZD01000001">
    <property type="protein sequence ID" value="CUN38204.1"/>
    <property type="molecule type" value="Genomic_DNA"/>
</dbReference>
<dbReference type="InterPro" id="IPR011765">
    <property type="entry name" value="Pept_M16_N"/>
</dbReference>
<proteinExistence type="predicted"/>
<feature type="coiled-coil region" evidence="1">
    <location>
        <begin position="722"/>
        <end position="780"/>
    </location>
</feature>
<dbReference type="Gene3D" id="3.30.830.10">
    <property type="entry name" value="Metalloenzyme, LuxS/M16 peptidase-like"/>
    <property type="match status" value="4"/>
</dbReference>